<sequence length="158" mass="17063">MDENWLKQTPEGQCQLADIARRALAAFRNDSQEAYAQLVREYDNSSAVIGIFGLGSVILTVSGGEAAIAERAPDKPARLVGRAALYPETILALSEGRMTPIEAFHSGDLVVRAESDDLHRAYGLMVKYTDTALRSQQLQSVLKEFRALSLSATGGAHG</sequence>
<name>A0A430HT88_9BURK</name>
<dbReference type="OrthoDB" id="5196030at2"/>
<dbReference type="AlphaFoldDB" id="A0A430HT88"/>
<dbReference type="EMBL" id="RXLQ01000001">
    <property type="protein sequence ID" value="RSZ60741.1"/>
    <property type="molecule type" value="Genomic_DNA"/>
</dbReference>
<evidence type="ECO:0000313" key="1">
    <source>
        <dbReference type="EMBL" id="RSZ60741.1"/>
    </source>
</evidence>
<dbReference type="Proteomes" id="UP000278085">
    <property type="component" value="Unassembled WGS sequence"/>
</dbReference>
<reference evidence="1 2" key="1">
    <citation type="submission" date="2018-12" db="EMBL/GenBank/DDBJ databases">
        <authorList>
            <person name="Yang E."/>
        </authorList>
    </citation>
    <scope>NUCLEOTIDE SEQUENCE [LARGE SCALE GENOMIC DNA]</scope>
    <source>
        <strain evidence="1 2">SOD</strain>
    </source>
</reference>
<accession>A0A430HT88</accession>
<evidence type="ECO:0000313" key="2">
    <source>
        <dbReference type="Proteomes" id="UP000278085"/>
    </source>
</evidence>
<proteinExistence type="predicted"/>
<organism evidence="1 2">
    <name type="scientific">Massilia atriviolacea</name>
    <dbReference type="NCBI Taxonomy" id="2495579"/>
    <lineage>
        <taxon>Bacteria</taxon>
        <taxon>Pseudomonadati</taxon>
        <taxon>Pseudomonadota</taxon>
        <taxon>Betaproteobacteria</taxon>
        <taxon>Burkholderiales</taxon>
        <taxon>Oxalobacteraceae</taxon>
        <taxon>Telluria group</taxon>
        <taxon>Massilia</taxon>
    </lineage>
</organism>
<gene>
    <name evidence="1" type="ORF">EJB06_00965</name>
</gene>
<keyword evidence="2" id="KW-1185">Reference proteome</keyword>
<protein>
    <submittedName>
        <fullName evidence="1">Uncharacterized protein</fullName>
    </submittedName>
</protein>
<comment type="caution">
    <text evidence="1">The sequence shown here is derived from an EMBL/GenBank/DDBJ whole genome shotgun (WGS) entry which is preliminary data.</text>
</comment>
<dbReference type="RefSeq" id="WP_126072125.1">
    <property type="nucleotide sequence ID" value="NZ_CP051166.1"/>
</dbReference>